<reference evidence="2" key="1">
    <citation type="submission" date="2021-05" db="UniProtKB">
        <authorList>
            <consortium name="EnsemblPlants"/>
        </authorList>
    </citation>
    <scope>IDENTIFICATION</scope>
    <source>
        <strain evidence="2">subsp. malaccensis</strain>
    </source>
</reference>
<feature type="signal peptide" evidence="1">
    <location>
        <begin position="1"/>
        <end position="24"/>
    </location>
</feature>
<proteinExistence type="predicted"/>
<evidence type="ECO:0000256" key="1">
    <source>
        <dbReference type="SAM" id="SignalP"/>
    </source>
</evidence>
<evidence type="ECO:0008006" key="4">
    <source>
        <dbReference type="Google" id="ProtNLM"/>
    </source>
</evidence>
<organism evidence="2 3">
    <name type="scientific">Musa acuminata subsp. malaccensis</name>
    <name type="common">Wild banana</name>
    <name type="synonym">Musa malaccensis</name>
    <dbReference type="NCBI Taxonomy" id="214687"/>
    <lineage>
        <taxon>Eukaryota</taxon>
        <taxon>Viridiplantae</taxon>
        <taxon>Streptophyta</taxon>
        <taxon>Embryophyta</taxon>
        <taxon>Tracheophyta</taxon>
        <taxon>Spermatophyta</taxon>
        <taxon>Magnoliopsida</taxon>
        <taxon>Liliopsida</taxon>
        <taxon>Zingiberales</taxon>
        <taxon>Musaceae</taxon>
        <taxon>Musa</taxon>
    </lineage>
</organism>
<dbReference type="Gramene" id="Ma02_t05860.1">
    <property type="protein sequence ID" value="Ma02_p05860.1"/>
    <property type="gene ID" value="Ma02_g05860"/>
</dbReference>
<keyword evidence="1" id="KW-0732">Signal</keyword>
<dbReference type="AlphaFoldDB" id="A0A804HZP1"/>
<evidence type="ECO:0000313" key="3">
    <source>
        <dbReference type="Proteomes" id="UP000012960"/>
    </source>
</evidence>
<dbReference type="InParanoid" id="A0A804HZP1"/>
<name>A0A804HZP1_MUSAM</name>
<dbReference type="Proteomes" id="UP000012960">
    <property type="component" value="Unplaced"/>
</dbReference>
<evidence type="ECO:0000313" key="2">
    <source>
        <dbReference type="EnsemblPlants" id="Ma02_p05860.1"/>
    </source>
</evidence>
<feature type="chain" id="PRO_5047237716" description="Secreted protein" evidence="1">
    <location>
        <begin position="25"/>
        <end position="83"/>
    </location>
</feature>
<protein>
    <recommendedName>
        <fullName evidence="4">Secreted protein</fullName>
    </recommendedName>
</protein>
<keyword evidence="3" id="KW-1185">Reference proteome</keyword>
<accession>A0A804HZP1</accession>
<dbReference type="EnsemblPlants" id="Ma02_t05860.1">
    <property type="protein sequence ID" value="Ma02_p05860.1"/>
    <property type="gene ID" value="Ma02_g05860"/>
</dbReference>
<sequence>MQISSSSFIYTFLGLRISFCLITCEGHIAAETSNNLCLSCVSFCKMTSGFTYLWRPFSCFCLSMYEYSGMMPSQLSSCRKSLA</sequence>